<dbReference type="InterPro" id="IPR029052">
    <property type="entry name" value="Metallo-depent_PP-like"/>
</dbReference>
<dbReference type="PANTHER" id="PTHR42850:SF4">
    <property type="entry name" value="ZINC-DEPENDENT ENDOPOLYPHOSPHATASE"/>
    <property type="match status" value="1"/>
</dbReference>
<evidence type="ECO:0000313" key="3">
    <source>
        <dbReference type="Proteomes" id="UP001597296"/>
    </source>
</evidence>
<sequence length="267" mass="28589">MTAPASRAGRQIVLHVAPWRPAPGRLPPATRAYAIGDIHGHVDLLDVLLGAIHAEAVSAAAATPGLRQVLVTLGDYIDRGPRSDAVLDRLSGFDLPGLECHCLRGNHEEFLLEFLTTPLKVTSWLVHGGRETLDSYGIAPPDPFDPVAVAAASAALRAHLPPAHRAFLAGLPDFFRLGGYGFVHAGLRPGLPLEAQDPRDLRWIREDFLESDADFGCVVVHGHTIVPAPVIRRNRIGLDTGAYATGRLTALVLEESSCRLLTAARTG</sequence>
<dbReference type="EMBL" id="JBHUIY010000030">
    <property type="protein sequence ID" value="MFD2234890.1"/>
    <property type="molecule type" value="Genomic_DNA"/>
</dbReference>
<gene>
    <name evidence="2" type="ORF">ACFSNB_13840</name>
</gene>
<dbReference type="RefSeq" id="WP_377317554.1">
    <property type="nucleotide sequence ID" value="NZ_JBHUIY010000030.1"/>
</dbReference>
<dbReference type="InterPro" id="IPR050126">
    <property type="entry name" value="Ap4A_hydrolase"/>
</dbReference>
<dbReference type="Gene3D" id="3.60.21.10">
    <property type="match status" value="1"/>
</dbReference>
<dbReference type="Proteomes" id="UP001597296">
    <property type="component" value="Unassembled WGS sequence"/>
</dbReference>
<keyword evidence="3" id="KW-1185">Reference proteome</keyword>
<dbReference type="SUPFAM" id="SSF56300">
    <property type="entry name" value="Metallo-dependent phosphatases"/>
    <property type="match status" value="1"/>
</dbReference>
<name>A0ABW5CCC3_9PROT</name>
<feature type="domain" description="Calcineurin-like phosphoesterase" evidence="1">
    <location>
        <begin position="32"/>
        <end position="225"/>
    </location>
</feature>
<proteinExistence type="predicted"/>
<protein>
    <submittedName>
        <fullName evidence="2">Metallophosphoesterase</fullName>
    </submittedName>
</protein>
<evidence type="ECO:0000259" key="1">
    <source>
        <dbReference type="Pfam" id="PF00149"/>
    </source>
</evidence>
<reference evidence="3" key="1">
    <citation type="journal article" date="2019" name="Int. J. Syst. Evol. Microbiol.">
        <title>The Global Catalogue of Microorganisms (GCM) 10K type strain sequencing project: providing services to taxonomists for standard genome sequencing and annotation.</title>
        <authorList>
            <consortium name="The Broad Institute Genomics Platform"/>
            <consortium name="The Broad Institute Genome Sequencing Center for Infectious Disease"/>
            <person name="Wu L."/>
            <person name="Ma J."/>
        </authorList>
    </citation>
    <scope>NUCLEOTIDE SEQUENCE [LARGE SCALE GENOMIC DNA]</scope>
    <source>
        <strain evidence="3">KCTC 15012</strain>
    </source>
</reference>
<dbReference type="Pfam" id="PF00149">
    <property type="entry name" value="Metallophos"/>
    <property type="match status" value="1"/>
</dbReference>
<evidence type="ECO:0000313" key="2">
    <source>
        <dbReference type="EMBL" id="MFD2234890.1"/>
    </source>
</evidence>
<accession>A0ABW5CCC3</accession>
<organism evidence="2 3">
    <name type="scientific">Phaeospirillum tilakii</name>
    <dbReference type="NCBI Taxonomy" id="741673"/>
    <lineage>
        <taxon>Bacteria</taxon>
        <taxon>Pseudomonadati</taxon>
        <taxon>Pseudomonadota</taxon>
        <taxon>Alphaproteobacteria</taxon>
        <taxon>Rhodospirillales</taxon>
        <taxon>Rhodospirillaceae</taxon>
        <taxon>Phaeospirillum</taxon>
    </lineage>
</organism>
<dbReference type="PANTHER" id="PTHR42850">
    <property type="entry name" value="METALLOPHOSPHOESTERASE"/>
    <property type="match status" value="1"/>
</dbReference>
<dbReference type="InterPro" id="IPR004843">
    <property type="entry name" value="Calcineurin-like_PHP"/>
</dbReference>
<comment type="caution">
    <text evidence="2">The sequence shown here is derived from an EMBL/GenBank/DDBJ whole genome shotgun (WGS) entry which is preliminary data.</text>
</comment>